<dbReference type="GO" id="GO:0046872">
    <property type="term" value="F:metal ion binding"/>
    <property type="evidence" value="ECO:0007669"/>
    <property type="project" value="UniProtKB-KW"/>
</dbReference>
<reference evidence="8 9" key="1">
    <citation type="submission" date="2012-01" db="EMBL/GenBank/DDBJ databases">
        <title>Complete sequence of Desulfotomaculum gibsoniae DSM 7213.</title>
        <authorList>
            <consortium name="US DOE Joint Genome Institute"/>
            <person name="Lucas S."/>
            <person name="Han J."/>
            <person name="Lapidus A."/>
            <person name="Cheng J.-F."/>
            <person name="Goodwin L."/>
            <person name="Pitluck S."/>
            <person name="Peters L."/>
            <person name="Ovchinnikova G."/>
            <person name="Teshima H."/>
            <person name="Detter J.C."/>
            <person name="Han C."/>
            <person name="Tapia R."/>
            <person name="Land M."/>
            <person name="Hauser L."/>
            <person name="Kyrpides N."/>
            <person name="Ivanova N."/>
            <person name="Pagani I."/>
            <person name="Parshina S."/>
            <person name="Plugge C."/>
            <person name="Muyzer G."/>
            <person name="Kuever J."/>
            <person name="Ivanova A."/>
            <person name="Nazina T."/>
            <person name="Klenk H.-P."/>
            <person name="Brambilla E."/>
            <person name="Spring S."/>
            <person name="Stams A.F."/>
            <person name="Woyke T."/>
        </authorList>
    </citation>
    <scope>NUCLEOTIDE SEQUENCE [LARGE SCALE GENOMIC DNA]</scope>
    <source>
        <strain evidence="8 9">DSM 7213</strain>
    </source>
</reference>
<dbReference type="KEGG" id="dgi:Desgi_0420"/>
<dbReference type="SUPFAM" id="SSF47741">
    <property type="entry name" value="CO dehydrogenase ISP C-domain like"/>
    <property type="match status" value="1"/>
</dbReference>
<dbReference type="AlphaFoldDB" id="R4KA26"/>
<dbReference type="InterPro" id="IPR002888">
    <property type="entry name" value="2Fe-2S-bd"/>
</dbReference>
<dbReference type="STRING" id="767817.Desgi_0420"/>
<dbReference type="PANTHER" id="PTHR44379:SF8">
    <property type="entry name" value="XANTHINE DEHYDROGENASE IRON-SULFUR-BINDING SUBUNIT XDHC-RELATED"/>
    <property type="match status" value="1"/>
</dbReference>
<evidence type="ECO:0000256" key="6">
    <source>
        <dbReference type="ARBA" id="ARBA00060707"/>
    </source>
</evidence>
<keyword evidence="1" id="KW-0001">2Fe-2S</keyword>
<evidence type="ECO:0000256" key="3">
    <source>
        <dbReference type="ARBA" id="ARBA00023002"/>
    </source>
</evidence>
<dbReference type="GO" id="GO:0016491">
    <property type="term" value="F:oxidoreductase activity"/>
    <property type="evidence" value="ECO:0007669"/>
    <property type="project" value="UniProtKB-KW"/>
</dbReference>
<dbReference type="Gene3D" id="1.10.150.120">
    <property type="entry name" value="[2Fe-2S]-binding domain"/>
    <property type="match status" value="1"/>
</dbReference>
<dbReference type="PROSITE" id="PS51085">
    <property type="entry name" value="2FE2S_FER_2"/>
    <property type="match status" value="1"/>
</dbReference>
<evidence type="ECO:0000256" key="5">
    <source>
        <dbReference type="ARBA" id="ARBA00023014"/>
    </source>
</evidence>
<keyword evidence="4" id="KW-0408">Iron</keyword>
<dbReference type="InterPro" id="IPR036010">
    <property type="entry name" value="2Fe-2S_ferredoxin-like_sf"/>
</dbReference>
<evidence type="ECO:0000313" key="8">
    <source>
        <dbReference type="EMBL" id="AGK99997.1"/>
    </source>
</evidence>
<dbReference type="Pfam" id="PF01799">
    <property type="entry name" value="Fer2_2"/>
    <property type="match status" value="1"/>
</dbReference>
<evidence type="ECO:0000256" key="4">
    <source>
        <dbReference type="ARBA" id="ARBA00023004"/>
    </source>
</evidence>
<dbReference type="InterPro" id="IPR036884">
    <property type="entry name" value="2Fe-2S-bd_dom_sf"/>
</dbReference>
<evidence type="ECO:0000256" key="2">
    <source>
        <dbReference type="ARBA" id="ARBA00022723"/>
    </source>
</evidence>
<dbReference type="InterPro" id="IPR012675">
    <property type="entry name" value="Beta-grasp_dom_sf"/>
</dbReference>
<dbReference type="eggNOG" id="COG2080">
    <property type="taxonomic scope" value="Bacteria"/>
</dbReference>
<dbReference type="InterPro" id="IPR001041">
    <property type="entry name" value="2Fe-2S_ferredoxin-type"/>
</dbReference>
<evidence type="ECO:0000313" key="9">
    <source>
        <dbReference type="Proteomes" id="UP000013520"/>
    </source>
</evidence>
<comment type="pathway">
    <text evidence="6">Alkaloid degradation; nicotine degradation.</text>
</comment>
<dbReference type="InterPro" id="IPR051452">
    <property type="entry name" value="Diverse_Oxidoreductases"/>
</dbReference>
<dbReference type="PANTHER" id="PTHR44379">
    <property type="entry name" value="OXIDOREDUCTASE WITH IRON-SULFUR SUBUNIT"/>
    <property type="match status" value="1"/>
</dbReference>
<keyword evidence="5" id="KW-0411">Iron-sulfur</keyword>
<keyword evidence="2" id="KW-0479">Metal-binding</keyword>
<dbReference type="HOGENOM" id="CLU_052511_3_1_9"/>
<dbReference type="PROSITE" id="PS00197">
    <property type="entry name" value="2FE2S_FER_1"/>
    <property type="match status" value="1"/>
</dbReference>
<accession>R4KA26</accession>
<feature type="domain" description="2Fe-2S ferredoxin-type" evidence="7">
    <location>
        <begin position="37"/>
        <end position="113"/>
    </location>
</feature>
<dbReference type="Gene3D" id="3.10.20.30">
    <property type="match status" value="1"/>
</dbReference>
<dbReference type="GO" id="GO:0051537">
    <property type="term" value="F:2 iron, 2 sulfur cluster binding"/>
    <property type="evidence" value="ECO:0007669"/>
    <property type="project" value="UniProtKB-KW"/>
</dbReference>
<name>R4KA26_9FIRM</name>
<dbReference type="FunFam" id="3.10.20.30:FF:000020">
    <property type="entry name" value="Xanthine dehydrogenase iron-sulfur subunit"/>
    <property type="match status" value="1"/>
</dbReference>
<gene>
    <name evidence="8" type="ORF">Desgi_0420</name>
</gene>
<dbReference type="Proteomes" id="UP000013520">
    <property type="component" value="Chromosome"/>
</dbReference>
<dbReference type="SUPFAM" id="SSF54292">
    <property type="entry name" value="2Fe-2S ferredoxin-like"/>
    <property type="match status" value="1"/>
</dbReference>
<keyword evidence="3" id="KW-0560">Oxidoreductase</keyword>
<evidence type="ECO:0000256" key="1">
    <source>
        <dbReference type="ARBA" id="ARBA00022714"/>
    </source>
</evidence>
<protein>
    <submittedName>
        <fullName evidence="8">Aerobic-type carbon monoxide dehydrogenase, small subunit CoxS/CutS-like protein</fullName>
    </submittedName>
</protein>
<proteinExistence type="predicted"/>
<dbReference type="Pfam" id="PF00111">
    <property type="entry name" value="Fer2"/>
    <property type="match status" value="1"/>
</dbReference>
<dbReference type="InterPro" id="IPR006058">
    <property type="entry name" value="2Fe2S_fd_BS"/>
</dbReference>
<keyword evidence="9" id="KW-1185">Reference proteome</keyword>
<sequence length="207" mass="22920">MQQKHDQYKRDAEKLSDTRHRYNELIWVTKEDNSMKTPVKLNVNRQSHELFIPENKTLLEVLREDLGLMGTKHGCELGECGACTVLINGEPHLACLTMPLEVEGKEILTVEGMGTLSKPHPLQTAFVEMGAIQCGYCTSGMLLTSKALLDQKPLPSRAEIKDALSGNICRCTGFRKIYDAVELAAKRMCDQASADRAPTLKGGTSNE</sequence>
<dbReference type="CDD" id="cd00207">
    <property type="entry name" value="fer2"/>
    <property type="match status" value="1"/>
</dbReference>
<dbReference type="EMBL" id="CP003273">
    <property type="protein sequence ID" value="AGK99997.1"/>
    <property type="molecule type" value="Genomic_DNA"/>
</dbReference>
<organism evidence="8 9">
    <name type="scientific">Desulfoscipio gibsoniae DSM 7213</name>
    <dbReference type="NCBI Taxonomy" id="767817"/>
    <lineage>
        <taxon>Bacteria</taxon>
        <taxon>Bacillati</taxon>
        <taxon>Bacillota</taxon>
        <taxon>Clostridia</taxon>
        <taxon>Eubacteriales</taxon>
        <taxon>Desulfallaceae</taxon>
        <taxon>Desulfoscipio</taxon>
    </lineage>
</organism>
<evidence type="ECO:0000259" key="7">
    <source>
        <dbReference type="PROSITE" id="PS51085"/>
    </source>
</evidence>